<dbReference type="InterPro" id="IPR019427">
    <property type="entry name" value="7TM_GPCR_serpentine_rcpt_Srw"/>
</dbReference>
<dbReference type="PROSITE" id="PS50262">
    <property type="entry name" value="G_PROTEIN_RECEP_F1_2"/>
    <property type="match status" value="1"/>
</dbReference>
<feature type="region of interest" description="Disordered" evidence="5">
    <location>
        <begin position="410"/>
        <end position="430"/>
    </location>
</feature>
<keyword evidence="9" id="KW-1185">Reference proteome</keyword>
<dbReference type="PRINTS" id="PR00237">
    <property type="entry name" value="GPCRRHODOPSN"/>
</dbReference>
<keyword evidence="4 6" id="KW-0472">Membrane</keyword>
<dbReference type="Gene3D" id="1.20.1070.10">
    <property type="entry name" value="Rhodopsin 7-helix transmembrane proteins"/>
    <property type="match status" value="1"/>
</dbReference>
<dbReference type="GO" id="GO:0008528">
    <property type="term" value="F:G protein-coupled peptide receptor activity"/>
    <property type="evidence" value="ECO:0007669"/>
    <property type="project" value="InterPro"/>
</dbReference>
<evidence type="ECO:0000313" key="8">
    <source>
        <dbReference type="EMBL" id="CAC5392958.1"/>
    </source>
</evidence>
<dbReference type="GO" id="GO:0005886">
    <property type="term" value="C:plasma membrane"/>
    <property type="evidence" value="ECO:0007669"/>
    <property type="project" value="TreeGrafter"/>
</dbReference>
<gene>
    <name evidence="8" type="ORF">MCOR_27857</name>
</gene>
<evidence type="ECO:0000313" key="9">
    <source>
        <dbReference type="Proteomes" id="UP000507470"/>
    </source>
</evidence>
<evidence type="ECO:0000256" key="3">
    <source>
        <dbReference type="ARBA" id="ARBA00022989"/>
    </source>
</evidence>
<feature type="transmembrane region" description="Helical" evidence="6">
    <location>
        <begin position="270"/>
        <end position="295"/>
    </location>
</feature>
<feature type="transmembrane region" description="Helical" evidence="6">
    <location>
        <begin position="35"/>
        <end position="58"/>
    </location>
</feature>
<evidence type="ECO:0000256" key="6">
    <source>
        <dbReference type="SAM" id="Phobius"/>
    </source>
</evidence>
<dbReference type="InterPro" id="IPR053219">
    <property type="entry name" value="GPCR_Dmsr-1"/>
</dbReference>
<dbReference type="PANTHER" id="PTHR46273">
    <property type="entry name" value="MYOSUPPRESSIN RECEPTOR 1, ISOFORM B-RELATED"/>
    <property type="match status" value="1"/>
</dbReference>
<keyword evidence="2 6" id="KW-0812">Transmembrane</keyword>
<feature type="transmembrane region" description="Helical" evidence="6">
    <location>
        <begin position="220"/>
        <end position="241"/>
    </location>
</feature>
<evidence type="ECO:0000256" key="2">
    <source>
        <dbReference type="ARBA" id="ARBA00022692"/>
    </source>
</evidence>
<comment type="subcellular location">
    <subcellularLocation>
        <location evidence="1">Membrane</location>
    </subcellularLocation>
</comment>
<protein>
    <recommendedName>
        <fullName evidence="7">G-protein coupled receptors family 1 profile domain-containing protein</fullName>
    </recommendedName>
</protein>
<dbReference type="Proteomes" id="UP000507470">
    <property type="component" value="Unassembled WGS sequence"/>
</dbReference>
<dbReference type="Pfam" id="PF10324">
    <property type="entry name" value="7TM_GPCR_Srw"/>
    <property type="match status" value="1"/>
</dbReference>
<dbReference type="EMBL" id="CACVKT020005106">
    <property type="protein sequence ID" value="CAC5392958.1"/>
    <property type="molecule type" value="Genomic_DNA"/>
</dbReference>
<dbReference type="CDD" id="cd14978">
    <property type="entry name" value="7tmA_FMRFamide_R-like"/>
    <property type="match status" value="1"/>
</dbReference>
<reference evidence="8 9" key="1">
    <citation type="submission" date="2020-06" db="EMBL/GenBank/DDBJ databases">
        <authorList>
            <person name="Li R."/>
            <person name="Bekaert M."/>
        </authorList>
    </citation>
    <scope>NUCLEOTIDE SEQUENCE [LARGE SCALE GENOMIC DNA]</scope>
    <source>
        <strain evidence="9">wild</strain>
    </source>
</reference>
<dbReference type="AlphaFoldDB" id="A0A6J8C986"/>
<feature type="transmembrane region" description="Helical" evidence="6">
    <location>
        <begin position="114"/>
        <end position="141"/>
    </location>
</feature>
<dbReference type="SUPFAM" id="SSF81321">
    <property type="entry name" value="Family A G protein-coupled receptor-like"/>
    <property type="match status" value="1"/>
</dbReference>
<dbReference type="PANTHER" id="PTHR46273:SF4">
    <property type="entry name" value="AT19640P"/>
    <property type="match status" value="1"/>
</dbReference>
<sequence>MEFLNNTTFSYEIWTGSQLNNHDALTTFSLAYGKIHGYVSLLVCFFGIPTNIINITVLTRKHMQTSINLILTWMAVSDMLTMVTYVPFAVHFYIQYGSNELSAEKNTKIWMEYLLFHINFSALTHTISIWLGVSLAIFRYMHLQSSETGNLVHVRRIIRARIAIFVIIACSVLLMIPNFMSTSLELKPNTSEAVYIIVDTNIGTPNITLINFVNMCIYSAFAKFVPCLLMIVFGGLLLRTLDMQVRVRRKRMTKLGVIMTRPLHTSRTTVLLLIVMILFLITELPQGILIVLSLFKNRFFSDVYIPLGDVMDILALVNNAINFVLYCSMNREFRRTLVRILRTRGLKHYRTHAHTNGTGTELVTEAAQKLSVMVDNQVCNETISNDPLGTANVMTMVSATELSTLIDPKHTEENIQDNNGKIFDENEEVK</sequence>
<dbReference type="OrthoDB" id="5864054at2759"/>
<evidence type="ECO:0000256" key="5">
    <source>
        <dbReference type="SAM" id="MobiDB-lite"/>
    </source>
</evidence>
<organism evidence="8 9">
    <name type="scientific">Mytilus coruscus</name>
    <name type="common">Sea mussel</name>
    <dbReference type="NCBI Taxonomy" id="42192"/>
    <lineage>
        <taxon>Eukaryota</taxon>
        <taxon>Metazoa</taxon>
        <taxon>Spiralia</taxon>
        <taxon>Lophotrochozoa</taxon>
        <taxon>Mollusca</taxon>
        <taxon>Bivalvia</taxon>
        <taxon>Autobranchia</taxon>
        <taxon>Pteriomorphia</taxon>
        <taxon>Mytilida</taxon>
        <taxon>Mytiloidea</taxon>
        <taxon>Mytilidae</taxon>
        <taxon>Mytilinae</taxon>
        <taxon>Mytilus</taxon>
    </lineage>
</organism>
<feature type="domain" description="G-protein coupled receptors family 1 profile" evidence="7">
    <location>
        <begin position="50"/>
        <end position="326"/>
    </location>
</feature>
<evidence type="ECO:0000259" key="7">
    <source>
        <dbReference type="PROSITE" id="PS50262"/>
    </source>
</evidence>
<name>A0A6J8C986_MYTCO</name>
<evidence type="ECO:0000256" key="4">
    <source>
        <dbReference type="ARBA" id="ARBA00023136"/>
    </source>
</evidence>
<feature type="transmembrane region" description="Helical" evidence="6">
    <location>
        <begin position="310"/>
        <end position="329"/>
    </location>
</feature>
<accession>A0A6J8C986</accession>
<feature type="transmembrane region" description="Helical" evidence="6">
    <location>
        <begin position="70"/>
        <end position="94"/>
    </location>
</feature>
<feature type="transmembrane region" description="Helical" evidence="6">
    <location>
        <begin position="162"/>
        <end position="180"/>
    </location>
</feature>
<evidence type="ECO:0000256" key="1">
    <source>
        <dbReference type="ARBA" id="ARBA00004370"/>
    </source>
</evidence>
<dbReference type="InterPro" id="IPR017452">
    <property type="entry name" value="GPCR_Rhodpsn_7TM"/>
</dbReference>
<proteinExistence type="predicted"/>
<dbReference type="InterPro" id="IPR000276">
    <property type="entry name" value="GPCR_Rhodpsn"/>
</dbReference>
<keyword evidence="3 6" id="KW-1133">Transmembrane helix</keyword>